<sequence length="23" mass="2671">MKCTMRFNTSVFQHSCDSAIHAR</sequence>
<dbReference type="AlphaFoldDB" id="A0A182WMP8"/>
<protein>
    <submittedName>
        <fullName evidence="1">Uncharacterized protein</fullName>
    </submittedName>
</protein>
<evidence type="ECO:0000313" key="1">
    <source>
        <dbReference type="EnsemblMetazoa" id="AMIN014013-PA"/>
    </source>
</evidence>
<dbReference type="Proteomes" id="UP000075920">
    <property type="component" value="Unassembled WGS sequence"/>
</dbReference>
<evidence type="ECO:0000313" key="2">
    <source>
        <dbReference type="Proteomes" id="UP000075920"/>
    </source>
</evidence>
<proteinExistence type="predicted"/>
<keyword evidence="2" id="KW-1185">Reference proteome</keyword>
<reference evidence="2" key="1">
    <citation type="submission" date="2013-03" db="EMBL/GenBank/DDBJ databases">
        <title>The Genome Sequence of Anopheles minimus MINIMUS1.</title>
        <authorList>
            <consortium name="The Broad Institute Genomics Platform"/>
            <person name="Neafsey D.E."/>
            <person name="Walton C."/>
            <person name="Walker B."/>
            <person name="Young S.K."/>
            <person name="Zeng Q."/>
            <person name="Gargeya S."/>
            <person name="Fitzgerald M."/>
            <person name="Haas B."/>
            <person name="Abouelleil A."/>
            <person name="Allen A.W."/>
            <person name="Alvarado L."/>
            <person name="Arachchi H.M."/>
            <person name="Berlin A.M."/>
            <person name="Chapman S.B."/>
            <person name="Gainer-Dewar J."/>
            <person name="Goldberg J."/>
            <person name="Griggs A."/>
            <person name="Gujja S."/>
            <person name="Hansen M."/>
            <person name="Howarth C."/>
            <person name="Imamovic A."/>
            <person name="Ireland A."/>
            <person name="Larimer J."/>
            <person name="McCowan C."/>
            <person name="Murphy C."/>
            <person name="Pearson M."/>
            <person name="Poon T.W."/>
            <person name="Priest M."/>
            <person name="Roberts A."/>
            <person name="Saif S."/>
            <person name="Shea T."/>
            <person name="Sisk P."/>
            <person name="Sykes S."/>
            <person name="Wortman J."/>
            <person name="Nusbaum C."/>
            <person name="Birren B."/>
        </authorList>
    </citation>
    <scope>NUCLEOTIDE SEQUENCE [LARGE SCALE GENOMIC DNA]</scope>
    <source>
        <strain evidence="2">MINIMUS1</strain>
    </source>
</reference>
<accession>A0A182WMP8</accession>
<dbReference type="EnsemblMetazoa" id="AMIN014013-RA">
    <property type="protein sequence ID" value="AMIN014013-PA"/>
    <property type="gene ID" value="AMIN014013"/>
</dbReference>
<reference evidence="1" key="2">
    <citation type="submission" date="2020-05" db="UniProtKB">
        <authorList>
            <consortium name="EnsemblMetazoa"/>
        </authorList>
    </citation>
    <scope>IDENTIFICATION</scope>
    <source>
        <strain evidence="1">MINIMUS1</strain>
    </source>
</reference>
<dbReference type="VEuPathDB" id="VectorBase:AMIN014013"/>
<organism evidence="1 2">
    <name type="scientific">Anopheles minimus</name>
    <dbReference type="NCBI Taxonomy" id="112268"/>
    <lineage>
        <taxon>Eukaryota</taxon>
        <taxon>Metazoa</taxon>
        <taxon>Ecdysozoa</taxon>
        <taxon>Arthropoda</taxon>
        <taxon>Hexapoda</taxon>
        <taxon>Insecta</taxon>
        <taxon>Pterygota</taxon>
        <taxon>Neoptera</taxon>
        <taxon>Endopterygota</taxon>
        <taxon>Diptera</taxon>
        <taxon>Nematocera</taxon>
        <taxon>Culicoidea</taxon>
        <taxon>Culicidae</taxon>
        <taxon>Anophelinae</taxon>
        <taxon>Anopheles</taxon>
    </lineage>
</organism>
<name>A0A182WMP8_9DIPT</name>